<evidence type="ECO:0000313" key="9">
    <source>
        <dbReference type="EMBL" id="GAV54010.1"/>
    </source>
</evidence>
<dbReference type="Proteomes" id="UP000187013">
    <property type="component" value="Unassembled WGS sequence"/>
</dbReference>
<organism evidence="9 10">
    <name type="scientific">Zygosaccharomyces rouxii</name>
    <dbReference type="NCBI Taxonomy" id="4956"/>
    <lineage>
        <taxon>Eukaryota</taxon>
        <taxon>Fungi</taxon>
        <taxon>Dikarya</taxon>
        <taxon>Ascomycota</taxon>
        <taxon>Saccharomycotina</taxon>
        <taxon>Saccharomycetes</taxon>
        <taxon>Saccharomycetales</taxon>
        <taxon>Saccharomycetaceae</taxon>
        <taxon>Zygosaccharomyces</taxon>
    </lineage>
</organism>
<dbReference type="AlphaFoldDB" id="A0A1Q3AED4"/>
<feature type="transmembrane region" description="Helical" evidence="8">
    <location>
        <begin position="464"/>
        <end position="482"/>
    </location>
</feature>
<keyword evidence="7 8" id="KW-0472">Membrane</keyword>
<gene>
    <name evidence="9" type="ORF">ZYGR_0AK05120</name>
</gene>
<protein>
    <recommendedName>
        <fullName evidence="4 8">Protein PNS1</fullName>
    </recommendedName>
</protein>
<feature type="transmembrane region" description="Helical" evidence="8">
    <location>
        <begin position="363"/>
        <end position="381"/>
    </location>
</feature>
<feature type="transmembrane region" description="Helical" evidence="8">
    <location>
        <begin position="325"/>
        <end position="343"/>
    </location>
</feature>
<feature type="transmembrane region" description="Helical" evidence="8">
    <location>
        <begin position="223"/>
        <end position="246"/>
    </location>
</feature>
<evidence type="ECO:0000256" key="2">
    <source>
        <dbReference type="ARBA" id="ARBA00004651"/>
    </source>
</evidence>
<reference evidence="9 10" key="1">
    <citation type="submission" date="2016-08" db="EMBL/GenBank/DDBJ databases">
        <title>Draft genome sequence of allopolyploid Zygosaccharomyces rouxii.</title>
        <authorList>
            <person name="Watanabe J."/>
            <person name="Uehara K."/>
            <person name="Mogi Y."/>
            <person name="Tsukioka Y."/>
        </authorList>
    </citation>
    <scope>NUCLEOTIDE SEQUENCE [LARGE SCALE GENOMIC DNA]</scope>
    <source>
        <strain evidence="9 10">NBRC 110957</strain>
    </source>
</reference>
<dbReference type="GO" id="GO:0022857">
    <property type="term" value="F:transmembrane transporter activity"/>
    <property type="evidence" value="ECO:0007669"/>
    <property type="project" value="UniProtKB-UniRule"/>
</dbReference>
<sequence>MVEEVSRPPPARFGQVHVDTRYEHEGYTMYLPQQQVTDMKPEKIEQTPSGKCDEVAITYAEVFPPEDNKARFNDWPFALFFIVVLVGFTAVASLVLRSSTRAYLQDGSIRYQGSSIIGPSNTNHVLLPFITSIIALCFAGLGFILCQLFPAFFIYCGMIINLLTTFGIGLTFLLLNNWYAGVAFLALTLMGMWCYWSMRSRIPFSVFLLKTVGFAIKQMPQTLLVSLIGSLVGIVFSIVFSTTIVATYMEYGRVVCDVNGEDCSRSTLVGILLCLFFCGFYISEVIRNVIHSTVSGAFGCWYYTSGSRRKGPRPRWPVMGSLKRAMTRSFGSICFGSLIVSIIETLGQLLRFIREGLQFEGDLDGCGSVGLFAINIIISFLEFSVRYFNHYAYCFITLYGKPYLKAARETWHMMKDKGFDILINDNLINIALGQYSLFAGYMSALCGCLYLHITRSDYNILTDFNVSAVIISFFIALQLCNITNETVRSGVSTFLVTLGNDPELFHVNYPRRFEEIFGSYPHVLNKMDHQDV</sequence>
<feature type="transmembrane region" description="Helical" evidence="8">
    <location>
        <begin position="77"/>
        <end position="96"/>
    </location>
</feature>
<feature type="transmembrane region" description="Helical" evidence="8">
    <location>
        <begin position="266"/>
        <end position="282"/>
    </location>
</feature>
<dbReference type="InterPro" id="IPR007603">
    <property type="entry name" value="Choline_transptr-like"/>
</dbReference>
<dbReference type="EMBL" id="BDGX01000037">
    <property type="protein sequence ID" value="GAV54010.1"/>
    <property type="molecule type" value="Genomic_DNA"/>
</dbReference>
<evidence type="ECO:0000256" key="4">
    <source>
        <dbReference type="ARBA" id="ARBA00015388"/>
    </source>
</evidence>
<keyword evidence="6 8" id="KW-1133">Transmembrane helix</keyword>
<evidence type="ECO:0000313" key="10">
    <source>
        <dbReference type="Proteomes" id="UP000187013"/>
    </source>
</evidence>
<dbReference type="PANTHER" id="PTHR12385">
    <property type="entry name" value="CHOLINE TRANSPORTER-LIKE (SLC FAMILY 44)"/>
    <property type="match status" value="1"/>
</dbReference>
<comment type="caution">
    <text evidence="9">The sequence shown here is derived from an EMBL/GenBank/DDBJ whole genome shotgun (WGS) entry which is preliminary data.</text>
</comment>
<evidence type="ECO:0000256" key="7">
    <source>
        <dbReference type="ARBA" id="ARBA00023136"/>
    </source>
</evidence>
<comment type="similarity">
    <text evidence="3 8">Belongs to the CTL (choline transporter-like) family.</text>
</comment>
<dbReference type="Pfam" id="PF04515">
    <property type="entry name" value="Choline_transpo"/>
    <property type="match status" value="1"/>
</dbReference>
<feature type="transmembrane region" description="Helical" evidence="8">
    <location>
        <begin position="427"/>
        <end position="452"/>
    </location>
</feature>
<dbReference type="OrthoDB" id="44736at2759"/>
<evidence type="ECO:0000256" key="5">
    <source>
        <dbReference type="ARBA" id="ARBA00022692"/>
    </source>
</evidence>
<feature type="transmembrane region" description="Helical" evidence="8">
    <location>
        <begin position="152"/>
        <end position="172"/>
    </location>
</feature>
<dbReference type="PANTHER" id="PTHR12385:SF4">
    <property type="entry name" value="PROTEIN PNS1"/>
    <property type="match status" value="1"/>
</dbReference>
<feature type="transmembrane region" description="Helical" evidence="8">
    <location>
        <begin position="178"/>
        <end position="196"/>
    </location>
</feature>
<feature type="transmembrane region" description="Helical" evidence="8">
    <location>
        <begin position="125"/>
        <end position="145"/>
    </location>
</feature>
<evidence type="ECO:0000256" key="1">
    <source>
        <dbReference type="ARBA" id="ARBA00002957"/>
    </source>
</evidence>
<evidence type="ECO:0000256" key="3">
    <source>
        <dbReference type="ARBA" id="ARBA00007168"/>
    </source>
</evidence>
<accession>A0A1Q3AED4</accession>
<comment type="subcellular location">
    <subcellularLocation>
        <location evidence="2 8">Cell membrane</location>
        <topology evidence="2 8">Multi-pass membrane protein</topology>
    </subcellularLocation>
</comment>
<evidence type="ECO:0000256" key="6">
    <source>
        <dbReference type="ARBA" id="ARBA00022989"/>
    </source>
</evidence>
<dbReference type="GO" id="GO:0005886">
    <property type="term" value="C:plasma membrane"/>
    <property type="evidence" value="ECO:0007669"/>
    <property type="project" value="UniProtKB-SubCell"/>
</dbReference>
<evidence type="ECO:0000256" key="8">
    <source>
        <dbReference type="RuleBase" id="RU368066"/>
    </source>
</evidence>
<name>A0A1Q3AED4_ZYGRO</name>
<keyword evidence="5 8" id="KW-0812">Transmembrane</keyword>
<proteinExistence type="inferred from homology"/>
<comment type="function">
    <text evidence="1 8">Probably involved in transport through the plasma membrane.</text>
</comment>